<reference evidence="10 11" key="1">
    <citation type="journal article" date="2019" name="Nat. Plants">
        <title>Stout camphor tree genome fills gaps in understanding of flowering plant genome evolution.</title>
        <authorList>
            <person name="Chaw S.M."/>
            <person name="Liu Y.C."/>
            <person name="Wu Y.W."/>
            <person name="Wang H.Y."/>
            <person name="Lin C.I."/>
            <person name="Wu C.S."/>
            <person name="Ke H.M."/>
            <person name="Chang L.Y."/>
            <person name="Hsu C.Y."/>
            <person name="Yang H.T."/>
            <person name="Sudianto E."/>
            <person name="Hsu M.H."/>
            <person name="Wu K.P."/>
            <person name="Wang L.N."/>
            <person name="Leebens-Mack J.H."/>
            <person name="Tsai I.J."/>
        </authorList>
    </citation>
    <scope>NUCLEOTIDE SEQUENCE [LARGE SCALE GENOMIC DNA]</scope>
    <source>
        <strain evidence="11">cv. Chaw 1501</strain>
        <tissue evidence="10">Young leaves</tissue>
    </source>
</reference>
<keyword evidence="4" id="KW-0732">Signal</keyword>
<dbReference type="InterPro" id="IPR013210">
    <property type="entry name" value="LRR_N_plant-typ"/>
</dbReference>
<feature type="domain" description="Malectin-like" evidence="9">
    <location>
        <begin position="3"/>
        <end position="225"/>
    </location>
</feature>
<evidence type="ECO:0000259" key="9">
    <source>
        <dbReference type="Pfam" id="PF12819"/>
    </source>
</evidence>
<evidence type="ECO:0000256" key="6">
    <source>
        <dbReference type="ARBA" id="ARBA00022989"/>
    </source>
</evidence>
<evidence type="ECO:0000256" key="4">
    <source>
        <dbReference type="ARBA" id="ARBA00022729"/>
    </source>
</evidence>
<evidence type="ECO:0000256" key="2">
    <source>
        <dbReference type="ARBA" id="ARBA00022614"/>
    </source>
</evidence>
<dbReference type="Gene3D" id="3.80.10.10">
    <property type="entry name" value="Ribonuclease Inhibitor"/>
    <property type="match status" value="1"/>
</dbReference>
<organism evidence="10 11">
    <name type="scientific">Cinnamomum micranthum f. kanehirae</name>
    <dbReference type="NCBI Taxonomy" id="337451"/>
    <lineage>
        <taxon>Eukaryota</taxon>
        <taxon>Viridiplantae</taxon>
        <taxon>Streptophyta</taxon>
        <taxon>Embryophyta</taxon>
        <taxon>Tracheophyta</taxon>
        <taxon>Spermatophyta</taxon>
        <taxon>Magnoliopsida</taxon>
        <taxon>Magnoliidae</taxon>
        <taxon>Laurales</taxon>
        <taxon>Lauraceae</taxon>
        <taxon>Cinnamomum</taxon>
    </lineage>
</organism>
<dbReference type="STRING" id="337451.A0A3S3P5E8"/>
<evidence type="ECO:0000256" key="5">
    <source>
        <dbReference type="ARBA" id="ARBA00022737"/>
    </source>
</evidence>
<evidence type="ECO:0000256" key="1">
    <source>
        <dbReference type="ARBA" id="ARBA00004167"/>
    </source>
</evidence>
<evidence type="ECO:0000256" key="7">
    <source>
        <dbReference type="ARBA" id="ARBA00023136"/>
    </source>
</evidence>
<evidence type="ECO:0000256" key="3">
    <source>
        <dbReference type="ARBA" id="ARBA00022692"/>
    </source>
</evidence>
<keyword evidence="6" id="KW-1133">Transmembrane helix</keyword>
<feature type="domain" description="Leucine-rich repeat-containing N-terminal plant-type" evidence="8">
    <location>
        <begin position="236"/>
        <end position="272"/>
    </location>
</feature>
<dbReference type="PANTHER" id="PTHR45631">
    <property type="entry name" value="OS07G0107800 PROTEIN-RELATED"/>
    <property type="match status" value="1"/>
</dbReference>
<name>A0A3S3P5E8_9MAGN</name>
<dbReference type="SUPFAM" id="SSF52058">
    <property type="entry name" value="L domain-like"/>
    <property type="match status" value="1"/>
</dbReference>
<dbReference type="EMBL" id="QPKB01000010">
    <property type="protein sequence ID" value="RWR93756.1"/>
    <property type="molecule type" value="Genomic_DNA"/>
</dbReference>
<keyword evidence="2" id="KW-0433">Leucine-rich repeat</keyword>
<dbReference type="InterPro" id="IPR024788">
    <property type="entry name" value="Malectin-like_Carb-bd_dom"/>
</dbReference>
<dbReference type="PANTHER" id="PTHR45631:SF3">
    <property type="entry name" value="OS05G0393100 PROTEIN"/>
    <property type="match status" value="1"/>
</dbReference>
<protein>
    <submittedName>
        <fullName evidence="10">Leucine-rich repeat</fullName>
    </submittedName>
</protein>
<dbReference type="Pfam" id="PF08263">
    <property type="entry name" value="LRRNT_2"/>
    <property type="match status" value="1"/>
</dbReference>
<dbReference type="Pfam" id="PF00560">
    <property type="entry name" value="LRR_1"/>
    <property type="match status" value="2"/>
</dbReference>
<dbReference type="OrthoDB" id="1394818at2759"/>
<keyword evidence="5" id="KW-0677">Repeat</keyword>
<keyword evidence="3" id="KW-0812">Transmembrane</keyword>
<dbReference type="InterPro" id="IPR001611">
    <property type="entry name" value="Leu-rich_rpt"/>
</dbReference>
<dbReference type="FunFam" id="3.80.10.10:FF:000129">
    <property type="entry name" value="Leucine-rich repeat receptor-like kinase"/>
    <property type="match status" value="1"/>
</dbReference>
<evidence type="ECO:0000259" key="8">
    <source>
        <dbReference type="Pfam" id="PF08263"/>
    </source>
</evidence>
<dbReference type="InterPro" id="IPR032675">
    <property type="entry name" value="LRR_dom_sf"/>
</dbReference>
<comment type="caution">
    <text evidence="10">The sequence shown here is derived from an EMBL/GenBank/DDBJ whole genome shotgun (WGS) entry which is preliminary data.</text>
</comment>
<sequence length="392" mass="42828">MVNTTEDYKRGDSTYYEGVFLAKGRTMSVCLGRNRYTDSEMFISAIELLLLGNSVYNSTDFQKHGLSLIARDNFGYSGPILRFPDDQFDRYWSPFTDSNPSINGTRNISVSEFWNLPPSKVFDTALATDQLKPMELQWPPMSLPNSTYYIALYFANNHDSSTGKLREFNVTIDGSPFYSNLKPSSSGVVVFASRWLLSGLTKLTLTPASGSDLGPVINAGEIFDVLILGGRTVTRDVISLERVKNSLQNTPLDWSGDPCLPRAYSWTGVTCSEGSLVRVVSLNLSSMGLAGSLSPSIAKLTALTDILLDNNNLSGSIPDLSQLRRLERLHLQDNRLAGAIPPSLGNIDSLKELFIQNNNLTGQIPNTLKAKSGLNLQASGNQLSPSPPTPAT</sequence>
<evidence type="ECO:0000313" key="11">
    <source>
        <dbReference type="Proteomes" id="UP000283530"/>
    </source>
</evidence>
<dbReference type="Proteomes" id="UP000283530">
    <property type="component" value="Unassembled WGS sequence"/>
</dbReference>
<accession>A0A3S3P5E8</accession>
<keyword evidence="7" id="KW-0472">Membrane</keyword>
<dbReference type="Gene3D" id="2.60.120.430">
    <property type="entry name" value="Galactose-binding lectin"/>
    <property type="match status" value="1"/>
</dbReference>
<dbReference type="Pfam" id="PF12819">
    <property type="entry name" value="Malectin_like"/>
    <property type="match status" value="1"/>
</dbReference>
<dbReference type="GO" id="GO:0016020">
    <property type="term" value="C:membrane"/>
    <property type="evidence" value="ECO:0007669"/>
    <property type="project" value="UniProtKB-SubCell"/>
</dbReference>
<dbReference type="AlphaFoldDB" id="A0A3S3P5E8"/>
<proteinExistence type="predicted"/>
<evidence type="ECO:0000313" key="10">
    <source>
        <dbReference type="EMBL" id="RWR93756.1"/>
    </source>
</evidence>
<comment type="subcellular location">
    <subcellularLocation>
        <location evidence="1">Membrane</location>
        <topology evidence="1">Single-pass membrane protein</topology>
    </subcellularLocation>
</comment>
<gene>
    <name evidence="10" type="ORF">CKAN_02302900</name>
</gene>
<keyword evidence="11" id="KW-1185">Reference proteome</keyword>